<feature type="transmembrane region" description="Helical" evidence="6">
    <location>
        <begin position="206"/>
        <end position="227"/>
    </location>
</feature>
<dbReference type="InterPro" id="IPR005829">
    <property type="entry name" value="Sugar_transporter_CS"/>
</dbReference>
<accession>A0A6J4NYY0</accession>
<dbReference type="Gene3D" id="1.20.1250.20">
    <property type="entry name" value="MFS general substrate transporter like domains"/>
    <property type="match status" value="1"/>
</dbReference>
<dbReference type="SUPFAM" id="SSF103473">
    <property type="entry name" value="MFS general substrate transporter"/>
    <property type="match status" value="2"/>
</dbReference>
<protein>
    <submittedName>
        <fullName evidence="8">Major facilitator superfamily (MFS) transport protein</fullName>
    </submittedName>
</protein>
<organism evidence="8">
    <name type="scientific">uncultured Phycisphaerae bacterium</name>
    <dbReference type="NCBI Taxonomy" id="904963"/>
    <lineage>
        <taxon>Bacteria</taxon>
        <taxon>Pseudomonadati</taxon>
        <taxon>Planctomycetota</taxon>
        <taxon>Phycisphaerae</taxon>
        <taxon>environmental samples</taxon>
    </lineage>
</organism>
<feature type="region of interest" description="Disordered" evidence="5">
    <location>
        <begin position="234"/>
        <end position="298"/>
    </location>
</feature>
<dbReference type="GO" id="GO:0005886">
    <property type="term" value="C:plasma membrane"/>
    <property type="evidence" value="ECO:0007669"/>
    <property type="project" value="TreeGrafter"/>
</dbReference>
<proteinExistence type="predicted"/>
<evidence type="ECO:0000256" key="3">
    <source>
        <dbReference type="ARBA" id="ARBA00022989"/>
    </source>
</evidence>
<dbReference type="InterPro" id="IPR036259">
    <property type="entry name" value="MFS_trans_sf"/>
</dbReference>
<dbReference type="PANTHER" id="PTHR23508">
    <property type="entry name" value="CARBOXYLIC ACID TRANSPORTER PROTEIN HOMOLOG"/>
    <property type="match status" value="1"/>
</dbReference>
<evidence type="ECO:0000313" key="8">
    <source>
        <dbReference type="EMBL" id="CAA9399450.1"/>
    </source>
</evidence>
<evidence type="ECO:0000256" key="1">
    <source>
        <dbReference type="ARBA" id="ARBA00004141"/>
    </source>
</evidence>
<name>A0A6J4NYY0_9BACT</name>
<feature type="compositionally biased region" description="Low complexity" evidence="5">
    <location>
        <begin position="241"/>
        <end position="250"/>
    </location>
</feature>
<evidence type="ECO:0000256" key="2">
    <source>
        <dbReference type="ARBA" id="ARBA00022692"/>
    </source>
</evidence>
<dbReference type="PROSITE" id="PS00217">
    <property type="entry name" value="SUGAR_TRANSPORT_2"/>
    <property type="match status" value="1"/>
</dbReference>
<feature type="transmembrane region" description="Helical" evidence="6">
    <location>
        <begin position="507"/>
        <end position="528"/>
    </location>
</feature>
<feature type="transmembrane region" description="Helical" evidence="6">
    <location>
        <begin position="313"/>
        <end position="333"/>
    </location>
</feature>
<feature type="transmembrane region" description="Helical" evidence="6">
    <location>
        <begin position="438"/>
        <end position="457"/>
    </location>
</feature>
<comment type="subcellular location">
    <subcellularLocation>
        <location evidence="1">Membrane</location>
        <topology evidence="1">Multi-pass membrane protein</topology>
    </subcellularLocation>
</comment>
<reference evidence="8" key="1">
    <citation type="submission" date="2020-02" db="EMBL/GenBank/DDBJ databases">
        <authorList>
            <person name="Meier V. D."/>
        </authorList>
    </citation>
    <scope>NUCLEOTIDE SEQUENCE</scope>
    <source>
        <strain evidence="8">AVDCRST_MAG64</strain>
    </source>
</reference>
<dbReference type="GO" id="GO:0046943">
    <property type="term" value="F:carboxylic acid transmembrane transporter activity"/>
    <property type="evidence" value="ECO:0007669"/>
    <property type="project" value="TreeGrafter"/>
</dbReference>
<keyword evidence="3 6" id="KW-1133">Transmembrane helix</keyword>
<feature type="transmembrane region" description="Helical" evidence="6">
    <location>
        <begin position="31"/>
        <end position="51"/>
    </location>
</feature>
<dbReference type="PANTHER" id="PTHR23508:SF10">
    <property type="entry name" value="CARBOXYLIC ACID TRANSPORTER PROTEIN HOMOLOG"/>
    <property type="match status" value="1"/>
</dbReference>
<feature type="transmembrane region" description="Helical" evidence="6">
    <location>
        <begin position="463"/>
        <end position="486"/>
    </location>
</feature>
<keyword evidence="2 6" id="KW-0812">Transmembrane</keyword>
<feature type="transmembrane region" description="Helical" evidence="6">
    <location>
        <begin position="136"/>
        <end position="158"/>
    </location>
</feature>
<evidence type="ECO:0000256" key="5">
    <source>
        <dbReference type="SAM" id="MobiDB-lite"/>
    </source>
</evidence>
<evidence type="ECO:0000256" key="6">
    <source>
        <dbReference type="SAM" id="Phobius"/>
    </source>
</evidence>
<feature type="transmembrane region" description="Helical" evidence="6">
    <location>
        <begin position="111"/>
        <end position="130"/>
    </location>
</feature>
<dbReference type="Pfam" id="PF00083">
    <property type="entry name" value="Sugar_tr"/>
    <property type="match status" value="1"/>
</dbReference>
<feature type="domain" description="Major facilitator superfamily (MFS) profile" evidence="7">
    <location>
        <begin position="33"/>
        <end position="562"/>
    </location>
</feature>
<dbReference type="AlphaFoldDB" id="A0A6J4NYY0"/>
<feature type="transmembrane region" description="Helical" evidence="6">
    <location>
        <begin position="406"/>
        <end position="426"/>
    </location>
</feature>
<keyword evidence="4 6" id="KW-0472">Membrane</keyword>
<evidence type="ECO:0000256" key="4">
    <source>
        <dbReference type="ARBA" id="ARBA00023136"/>
    </source>
</evidence>
<feature type="transmembrane region" description="Helical" evidence="6">
    <location>
        <begin position="540"/>
        <end position="558"/>
    </location>
</feature>
<sequence>MAQPIYVDTAEQLDPATLGVPWYRQLNRYHWFVFVVAALGWLFDCFDQQIFTLTRPAAMESLIPQDGLSNKEWGTRVQQYGGYVTSLFLIGWACGGLFFGVLGDRWGRAKTMLVTILMYSIFTGLSSLSTSVWDFAVYRFLTGLGVGGEFAVGVALLAETMPSRARPYTLAALQALSAVGNVMAALTFIAFGAWELNDGKTPIDSWRMMFLIGAVPALLALVIRRGLKEPEKWQRAKDAARAAGAPSAARGEPVPRGFEPAMASRADGNGDGSGEGRADPLRYSDPSTPAGAPSPRMGSYSELFTHPRWRKHALLGLVLAFSGVVGLWGVGFFTPDLMRLVQRPAIATQVYAAEADAARQAGNAELAAQYGRLGDRARQQVAGDVPADLKPAADAAESKIRGRLKIMGGVTLFMINVGAFLGMFGFGYLSQRIGRKPTFAISFVCAGLSTAAVFWFLTDYSQIFWMVPLMGFFQLSLFAGYAIYFPELFPTNLRSTGTSFCYNVGRFVAASGPFVQAYLIGMFASGAAGTGLAGDELRRAGVTMCLVFVVGLLALPFLPETRGRALPE</sequence>
<dbReference type="InterPro" id="IPR020846">
    <property type="entry name" value="MFS_dom"/>
</dbReference>
<dbReference type="EMBL" id="CADCUQ010000370">
    <property type="protein sequence ID" value="CAA9399450.1"/>
    <property type="molecule type" value="Genomic_DNA"/>
</dbReference>
<dbReference type="PROSITE" id="PS50850">
    <property type="entry name" value="MFS"/>
    <property type="match status" value="1"/>
</dbReference>
<evidence type="ECO:0000259" key="7">
    <source>
        <dbReference type="PROSITE" id="PS50850"/>
    </source>
</evidence>
<feature type="transmembrane region" description="Helical" evidence="6">
    <location>
        <begin position="80"/>
        <end position="99"/>
    </location>
</feature>
<gene>
    <name evidence="8" type="ORF">AVDCRST_MAG64-1625</name>
</gene>
<feature type="transmembrane region" description="Helical" evidence="6">
    <location>
        <begin position="170"/>
        <end position="194"/>
    </location>
</feature>
<dbReference type="InterPro" id="IPR005828">
    <property type="entry name" value="MFS_sugar_transport-like"/>
</dbReference>